<protein>
    <recommendedName>
        <fullName evidence="2">RNA helicase</fullName>
        <ecNumber evidence="2">3.6.4.13</ecNumber>
    </recommendedName>
</protein>
<dbReference type="InterPro" id="IPR000629">
    <property type="entry name" value="RNA-helicase_DEAD-box_CS"/>
</dbReference>
<dbReference type="PANTHER" id="PTHR47959:SF1">
    <property type="entry name" value="ATP-DEPENDENT RNA HELICASE DBPA"/>
    <property type="match status" value="1"/>
</dbReference>
<evidence type="ECO:0000259" key="14">
    <source>
        <dbReference type="PROSITE" id="PS51186"/>
    </source>
</evidence>
<dbReference type="GO" id="GO:0016787">
    <property type="term" value="F:hydrolase activity"/>
    <property type="evidence" value="ECO:0007669"/>
    <property type="project" value="UniProtKB-KW"/>
</dbReference>
<keyword evidence="9" id="KW-0539">Nucleus</keyword>
<evidence type="ECO:0000256" key="5">
    <source>
        <dbReference type="ARBA" id="ARBA00022801"/>
    </source>
</evidence>
<comment type="caution">
    <text evidence="18">The sequence shown here is derived from an EMBL/GenBank/DDBJ whole genome shotgun (WGS) entry which is preliminary data.</text>
</comment>
<feature type="short sequence motif" description="Q motif" evidence="11">
    <location>
        <begin position="884"/>
        <end position="912"/>
    </location>
</feature>
<evidence type="ECO:0000256" key="2">
    <source>
        <dbReference type="ARBA" id="ARBA00012552"/>
    </source>
</evidence>
<evidence type="ECO:0000259" key="16">
    <source>
        <dbReference type="PROSITE" id="PS51194"/>
    </source>
</evidence>
<dbReference type="SUPFAM" id="SSF52540">
    <property type="entry name" value="P-loop containing nucleoside triphosphate hydrolases"/>
    <property type="match status" value="1"/>
</dbReference>
<dbReference type="GeneID" id="34452194"/>
<sequence>MTTSEESDVVILRCGNKTSSTNAQITPVPQTENIHETLQCILSSSQSSYTGGKVTSNVQQNIRQKVTPASRKNLPIGNEPVQEASPTSSKEEALEELNRLRAQIVRQAHLDRFKDLNYPTANPEILERCRSGPGTDPNSEFYLSIKKCRVAPIQSASVPGITGLTSGSTHETLKPSVSKTYKLAAQWEYYECSPTVYPIVKDRELNLSSEPTDEHKRILTQLAQTAGLQGGTGGENTESEQELKHSWTDIYYANWEYYPHACSSSYEAFRDWFRRWLDGTIHICCYADIYHHAFFDGTAHPDGIRTMYIPDLEEQTTLLDMDDKESQLHCHETVQGYCHNWELHNKEERDEEQLRRKITREHYLEGLRNFPQPSVSVLKENVYLRPVEMGDVPGLLEIFNWYAHNSPLSTYVEPLEAGDIRQCIDDCTEEKLPFIVAAERKIRATADNSPQKILGYALATDYIGRRTSGRFTAELELFVKPGHTHKGVGKCLMDKLLEVCDPTYIPKRGYFFDCNTEDRTGYWAGGQRRLGRLLFAISYPSDKRPTYSWVEEWLKRQYDFEEQGRLKGARVKFSHFLNVTYLVRNIGHHTGDSAPKDEDFVLTLSDDENDAFNDINEDGDDHADKETANSTTKKRKRDTAETTQSQSKKQKQQKLLKNGKKEKTGEETVSESEEEPEEEDDAGEDDGALNSDFEFDVGAAAQKDVVEGFDGWGLDDTKDGANKNGDKQGVDIDEIISRRQAKKEAQSKKKQKKQEVESEDEGSENEGDASDGGMSVDFQDDELMAEDAFGMGADGEDESGQSDAQESASEDEHVGSDDDDDDDDAASDNDSVATPVQHPDDVASDNDGSDAESEVDAEEEAKRKAFFAPEEQTSEQSAAELSKRSFQEFNLSRPILRGLAAVNFTNPTPIQRKTIPVALLGKDIVGSAVTGSGKTAAFVVPILERLLFRPRKVPTSRVAILMPTRELAVQCYNVATKLATYTDITFCQLVGGFSLREQENILKKRPDVIIATPGRFIDHMRNSASFTVDTLEILVLDEADRMLEDGFADELNEILTTIPKSRQTMLFSATMTDSVDKLIRVGLNRPVRLMVDSKKNTSMNLVQEFVRLRPGREDKRLGYLLHLCKEVYTGRVIVFFRQKKEAHRVRIVFGLIGLKAAELHGSMSQEQRIRSVENFREGKVSFLLATDLAARGLDIKGVETVINYEAPQSHEIYLHRVGRTARAGRSGRACTIAAEPDRKVVKAAVKASKAQGAKVASRVVDPAVADRWAKKAKDLEEEIDAVLEEEKIEKQLAQAEMQVTKSENMIKHEAEIMSRPKRTWFASEREKILSKKAGAAELNGLDSVKSKKDKQKLSNKDKKRLDDARQRNEGNIGWKKGKVDRESQKQGKIQKSKKDNKKKGKK</sequence>
<dbReference type="InterPro" id="IPR014001">
    <property type="entry name" value="Helicase_ATP-bd"/>
</dbReference>
<dbReference type="PANTHER" id="PTHR47959">
    <property type="entry name" value="ATP-DEPENDENT RNA HELICASE RHLE-RELATED"/>
    <property type="match status" value="1"/>
</dbReference>
<gene>
    <name evidence="18" type="ORF">ABOM_008804</name>
</gene>
<evidence type="ECO:0000256" key="8">
    <source>
        <dbReference type="ARBA" id="ARBA00022884"/>
    </source>
</evidence>
<dbReference type="InterPro" id="IPR000182">
    <property type="entry name" value="GNAT_dom"/>
</dbReference>
<feature type="domain" description="N-acetyltransferase" evidence="14">
    <location>
        <begin position="382"/>
        <end position="544"/>
    </location>
</feature>
<feature type="region of interest" description="Disordered" evidence="13">
    <location>
        <begin position="66"/>
        <end position="89"/>
    </location>
</feature>
<feature type="region of interest" description="Disordered" evidence="13">
    <location>
        <begin position="1336"/>
        <end position="1402"/>
    </location>
</feature>
<feature type="compositionally biased region" description="Acidic residues" evidence="13">
    <location>
        <begin position="757"/>
        <end position="769"/>
    </location>
</feature>
<feature type="compositionally biased region" description="Basic and acidic residues" evidence="13">
    <location>
        <begin position="1351"/>
        <end position="1368"/>
    </location>
</feature>
<evidence type="ECO:0000256" key="12">
    <source>
        <dbReference type="SAM" id="Coils"/>
    </source>
</evidence>
<keyword evidence="7" id="KW-0067">ATP-binding</keyword>
<feature type="compositionally biased region" description="Acidic residues" evidence="13">
    <location>
        <begin position="668"/>
        <end position="687"/>
    </location>
</feature>
<dbReference type="Gene3D" id="3.40.630.30">
    <property type="match status" value="1"/>
</dbReference>
<keyword evidence="5" id="KW-0378">Hydrolase</keyword>
<evidence type="ECO:0000256" key="7">
    <source>
        <dbReference type="ARBA" id="ARBA00022840"/>
    </source>
</evidence>
<dbReference type="RefSeq" id="XP_022387405.1">
    <property type="nucleotide sequence ID" value="XM_022535933.1"/>
</dbReference>
<keyword evidence="12" id="KW-0175">Coiled coil</keyword>
<feature type="region of interest" description="Disordered" evidence="13">
    <location>
        <begin position="611"/>
        <end position="881"/>
    </location>
</feature>
<dbReference type="InterPro" id="IPR027417">
    <property type="entry name" value="P-loop_NTPase"/>
</dbReference>
<dbReference type="GO" id="GO:0042254">
    <property type="term" value="P:ribosome biogenesis"/>
    <property type="evidence" value="ECO:0007669"/>
    <property type="project" value="UniProtKB-KW"/>
</dbReference>
<evidence type="ECO:0000256" key="11">
    <source>
        <dbReference type="PROSITE-ProRule" id="PRU00552"/>
    </source>
</evidence>
<feature type="compositionally biased region" description="Basic residues" evidence="13">
    <location>
        <begin position="648"/>
        <end position="658"/>
    </location>
</feature>
<dbReference type="PROSITE" id="PS51195">
    <property type="entry name" value="Q_MOTIF"/>
    <property type="match status" value="1"/>
</dbReference>
<dbReference type="GO" id="GO:0005634">
    <property type="term" value="C:nucleus"/>
    <property type="evidence" value="ECO:0007669"/>
    <property type="project" value="UniProtKB-SubCell"/>
</dbReference>
<dbReference type="GO" id="GO:0005524">
    <property type="term" value="F:ATP binding"/>
    <property type="evidence" value="ECO:0007669"/>
    <property type="project" value="UniProtKB-KW"/>
</dbReference>
<dbReference type="GO" id="GO:0003723">
    <property type="term" value="F:RNA binding"/>
    <property type="evidence" value="ECO:0007669"/>
    <property type="project" value="UniProtKB-KW"/>
</dbReference>
<keyword evidence="6 18" id="KW-0347">Helicase</keyword>
<dbReference type="Proteomes" id="UP000179179">
    <property type="component" value="Unassembled WGS sequence"/>
</dbReference>
<feature type="domain" description="Helicase C-terminal" evidence="16">
    <location>
        <begin position="1119"/>
        <end position="1263"/>
    </location>
</feature>
<comment type="catalytic activity">
    <reaction evidence="10">
        <text>ATP + H2O = ADP + phosphate + H(+)</text>
        <dbReference type="Rhea" id="RHEA:13065"/>
        <dbReference type="ChEBI" id="CHEBI:15377"/>
        <dbReference type="ChEBI" id="CHEBI:15378"/>
        <dbReference type="ChEBI" id="CHEBI:30616"/>
        <dbReference type="ChEBI" id="CHEBI:43474"/>
        <dbReference type="ChEBI" id="CHEBI:456216"/>
        <dbReference type="EC" id="3.6.4.13"/>
    </reaction>
</comment>
<keyword evidence="8" id="KW-0694">RNA-binding</keyword>
<feature type="compositionally biased region" description="Basic and acidic residues" evidence="13">
    <location>
        <begin position="715"/>
        <end position="730"/>
    </location>
</feature>
<dbReference type="PROSITE" id="PS51192">
    <property type="entry name" value="HELICASE_ATP_BIND_1"/>
    <property type="match status" value="1"/>
</dbReference>
<evidence type="ECO:0000256" key="10">
    <source>
        <dbReference type="ARBA" id="ARBA00047984"/>
    </source>
</evidence>
<evidence type="ECO:0000256" key="1">
    <source>
        <dbReference type="ARBA" id="ARBA00004123"/>
    </source>
</evidence>
<evidence type="ECO:0000313" key="19">
    <source>
        <dbReference type="Proteomes" id="UP000179179"/>
    </source>
</evidence>
<feature type="compositionally biased region" description="Acidic residues" evidence="13">
    <location>
        <begin position="817"/>
        <end position="827"/>
    </location>
</feature>
<evidence type="ECO:0000259" key="17">
    <source>
        <dbReference type="PROSITE" id="PS51195"/>
    </source>
</evidence>
<dbReference type="PROSITE" id="PS51194">
    <property type="entry name" value="HELICASE_CTER"/>
    <property type="match status" value="1"/>
</dbReference>
<dbReference type="InterPro" id="IPR016181">
    <property type="entry name" value="Acyl_CoA_acyltransferase"/>
</dbReference>
<dbReference type="Pfam" id="PF00270">
    <property type="entry name" value="DEAD"/>
    <property type="match status" value="1"/>
</dbReference>
<feature type="coiled-coil region" evidence="12">
    <location>
        <begin position="1265"/>
        <end position="1305"/>
    </location>
</feature>
<reference evidence="18 19" key="1">
    <citation type="journal article" date="2016" name="Genome Biol. Evol.">
        <title>Draft genome sequence of an aflatoxigenic Aspergillus species, A. bombycis.</title>
        <authorList>
            <person name="Moore G.G."/>
            <person name="Mack B.M."/>
            <person name="Beltz S.B."/>
            <person name="Gilbert M.K."/>
        </authorList>
    </citation>
    <scope>NUCLEOTIDE SEQUENCE [LARGE SCALE GENOMIC DNA]</scope>
    <source>
        <strain evidence="19">NRRL 26010</strain>
    </source>
</reference>
<dbReference type="EMBL" id="LYCR01000066">
    <property type="protein sequence ID" value="OGM43688.1"/>
    <property type="molecule type" value="Genomic_DNA"/>
</dbReference>
<evidence type="ECO:0000256" key="6">
    <source>
        <dbReference type="ARBA" id="ARBA00022806"/>
    </source>
</evidence>
<accession>A0A1F7ZXA9</accession>
<evidence type="ECO:0000256" key="3">
    <source>
        <dbReference type="ARBA" id="ARBA00022517"/>
    </source>
</evidence>
<dbReference type="PROSITE" id="PS51186">
    <property type="entry name" value="GNAT"/>
    <property type="match status" value="1"/>
</dbReference>
<evidence type="ECO:0000256" key="4">
    <source>
        <dbReference type="ARBA" id="ARBA00022741"/>
    </source>
</evidence>
<dbReference type="SUPFAM" id="SSF55729">
    <property type="entry name" value="Acyl-CoA N-acyltransferases (Nat)"/>
    <property type="match status" value="1"/>
</dbReference>
<dbReference type="Pfam" id="PF00271">
    <property type="entry name" value="Helicase_C"/>
    <property type="match status" value="1"/>
</dbReference>
<dbReference type="CDD" id="cd18787">
    <property type="entry name" value="SF2_C_DEAD"/>
    <property type="match status" value="1"/>
</dbReference>
<dbReference type="STRING" id="109264.A0A1F7ZXA9"/>
<feature type="compositionally biased region" description="Acidic residues" evidence="13">
    <location>
        <begin position="611"/>
        <end position="621"/>
    </location>
</feature>
<dbReference type="EC" id="3.6.4.13" evidence="2"/>
<evidence type="ECO:0000256" key="9">
    <source>
        <dbReference type="ARBA" id="ARBA00023242"/>
    </source>
</evidence>
<keyword evidence="3" id="KW-0690">Ribosome biogenesis</keyword>
<dbReference type="OrthoDB" id="2129362at2759"/>
<dbReference type="InterPro" id="IPR001650">
    <property type="entry name" value="Helicase_C-like"/>
</dbReference>
<dbReference type="Gene3D" id="3.40.50.300">
    <property type="entry name" value="P-loop containing nucleotide triphosphate hydrolases"/>
    <property type="match status" value="2"/>
</dbReference>
<evidence type="ECO:0000313" key="18">
    <source>
        <dbReference type="EMBL" id="OGM43688.1"/>
    </source>
</evidence>
<dbReference type="PROSITE" id="PS00039">
    <property type="entry name" value="DEAD_ATP_HELICASE"/>
    <property type="match status" value="1"/>
</dbReference>
<dbReference type="InterPro" id="IPR050079">
    <property type="entry name" value="DEAD_box_RNA_helicase"/>
</dbReference>
<dbReference type="CDD" id="cd17947">
    <property type="entry name" value="DEADc_DDX27"/>
    <property type="match status" value="1"/>
</dbReference>
<dbReference type="GO" id="GO:0010467">
    <property type="term" value="P:gene expression"/>
    <property type="evidence" value="ECO:0007669"/>
    <property type="project" value="UniProtKB-ARBA"/>
</dbReference>
<evidence type="ECO:0000256" key="13">
    <source>
        <dbReference type="SAM" id="MobiDB-lite"/>
    </source>
</evidence>
<feature type="compositionally biased region" description="Basic residues" evidence="13">
    <location>
        <begin position="1388"/>
        <end position="1402"/>
    </location>
</feature>
<dbReference type="GO" id="GO:0016747">
    <property type="term" value="F:acyltransferase activity, transferring groups other than amino-acyl groups"/>
    <property type="evidence" value="ECO:0007669"/>
    <property type="project" value="InterPro"/>
</dbReference>
<evidence type="ECO:0000259" key="15">
    <source>
        <dbReference type="PROSITE" id="PS51192"/>
    </source>
</evidence>
<keyword evidence="4" id="KW-0547">Nucleotide-binding</keyword>
<name>A0A1F7ZXA9_9EURO</name>
<feature type="domain" description="Helicase ATP-binding" evidence="15">
    <location>
        <begin position="915"/>
        <end position="1089"/>
    </location>
</feature>
<comment type="subcellular location">
    <subcellularLocation>
        <location evidence="1">Nucleus</location>
    </subcellularLocation>
</comment>
<dbReference type="SMART" id="SM00487">
    <property type="entry name" value="DEXDc"/>
    <property type="match status" value="1"/>
</dbReference>
<dbReference type="InterPro" id="IPR014014">
    <property type="entry name" value="RNA_helicase_DEAD_Q_motif"/>
</dbReference>
<dbReference type="InterPro" id="IPR011545">
    <property type="entry name" value="DEAD/DEAH_box_helicase_dom"/>
</dbReference>
<feature type="domain" description="DEAD-box RNA helicase Q" evidence="17">
    <location>
        <begin position="884"/>
        <end position="912"/>
    </location>
</feature>
<organism evidence="18 19">
    <name type="scientific">Aspergillus bombycis</name>
    <dbReference type="NCBI Taxonomy" id="109264"/>
    <lineage>
        <taxon>Eukaryota</taxon>
        <taxon>Fungi</taxon>
        <taxon>Dikarya</taxon>
        <taxon>Ascomycota</taxon>
        <taxon>Pezizomycotina</taxon>
        <taxon>Eurotiomycetes</taxon>
        <taxon>Eurotiomycetidae</taxon>
        <taxon>Eurotiales</taxon>
        <taxon>Aspergillaceae</taxon>
        <taxon>Aspergillus</taxon>
    </lineage>
</organism>
<proteinExistence type="predicted"/>
<dbReference type="GO" id="GO:0003724">
    <property type="term" value="F:RNA helicase activity"/>
    <property type="evidence" value="ECO:0007669"/>
    <property type="project" value="UniProtKB-EC"/>
</dbReference>
<dbReference type="CDD" id="cd04301">
    <property type="entry name" value="NAT_SF"/>
    <property type="match status" value="1"/>
</dbReference>
<feature type="compositionally biased region" description="Acidic residues" evidence="13">
    <location>
        <begin position="842"/>
        <end position="859"/>
    </location>
</feature>
<keyword evidence="19" id="KW-1185">Reference proteome</keyword>
<dbReference type="SMART" id="SM00490">
    <property type="entry name" value="HELICc"/>
    <property type="match status" value="1"/>
</dbReference>
<dbReference type="GO" id="GO:0005829">
    <property type="term" value="C:cytosol"/>
    <property type="evidence" value="ECO:0007669"/>
    <property type="project" value="TreeGrafter"/>
</dbReference>